<accession>A0A6J4JTA8</accession>
<evidence type="ECO:0000259" key="1">
    <source>
        <dbReference type="PROSITE" id="PS51820"/>
    </source>
</evidence>
<protein>
    <submittedName>
        <fullName evidence="2">GH146 / GH127</fullName>
    </submittedName>
</protein>
<proteinExistence type="predicted"/>
<reference evidence="2" key="1">
    <citation type="submission" date="2020-02" db="EMBL/GenBank/DDBJ databases">
        <authorList>
            <person name="Meier V. D."/>
        </authorList>
    </citation>
    <scope>NUCLEOTIDE SEQUENCE</scope>
    <source>
        <strain evidence="2">AVDCRST_MAG56</strain>
    </source>
</reference>
<dbReference type="PANTHER" id="PTHR43465">
    <property type="entry name" value="DUF1680 DOMAIN PROTEIN (AFU_ORTHOLOGUE AFUA_1G08910)"/>
    <property type="match status" value="1"/>
</dbReference>
<dbReference type="AlphaFoldDB" id="A0A6J4JTA8"/>
<name>A0A6J4JTA8_9SPHI</name>
<dbReference type="PROSITE" id="PS51820">
    <property type="entry name" value="PA14"/>
    <property type="match status" value="1"/>
</dbReference>
<dbReference type="InterPro" id="IPR049046">
    <property type="entry name" value="Beta-AFase-like_GH127_middle"/>
</dbReference>
<dbReference type="PANTHER" id="PTHR43465:SF2">
    <property type="entry name" value="DUF1680 DOMAIN PROTEIN (AFU_ORTHOLOGUE AFUA_1G08910)"/>
    <property type="match status" value="1"/>
</dbReference>
<dbReference type="InterPro" id="IPR049174">
    <property type="entry name" value="Beta-AFase-like"/>
</dbReference>
<dbReference type="EMBL" id="CADCTQ010000355">
    <property type="protein sequence ID" value="CAA9286934.1"/>
    <property type="molecule type" value="Genomic_DNA"/>
</dbReference>
<organism evidence="2">
    <name type="scientific">uncultured Cytophagales bacterium</name>
    <dbReference type="NCBI Taxonomy" id="158755"/>
    <lineage>
        <taxon>Bacteria</taxon>
        <taxon>Pseudomonadati</taxon>
        <taxon>Bacteroidota</taxon>
        <taxon>Sphingobacteriia</taxon>
        <taxon>Sphingobacteriales</taxon>
        <taxon>environmental samples</taxon>
    </lineage>
</organism>
<dbReference type="InterPro" id="IPR012878">
    <property type="entry name" value="Beta-AFase-like_GH127_cat"/>
</dbReference>
<dbReference type="Pfam" id="PF07691">
    <property type="entry name" value="PA14"/>
    <property type="match status" value="1"/>
</dbReference>
<dbReference type="InterPro" id="IPR037524">
    <property type="entry name" value="PA14/GLEYA"/>
</dbReference>
<sequence length="796" mass="89153">MKQHPLPIPLRSGNVRLPIFFLLWLLQAGCATQQHAPRALDYSLPKHAYKSRLQASDPAGWKPVRLKAGVPTSGISLPEKGLFSTALGRNVNYLLRSFSLDHMLAPFRVRAGIPVVPDTLPQVPFWDTQLRGSNAGRFLMGAANTLRWLPDAQLGHALNELVDEIAQCREPDGYILPYQPDSLRSEEPNYARAWLTHGLIEAGISGNQKAYALLRGHADWFNRWDTMHPKLLYWPNNSHQGHIASTRTYLSPVGKPEDLRVAEKYYVSDWWMNELSARRDSAVWQYPLQNPHSYLITSFEAYLDHYLATGDKTYLHASLGAWELIHDKWQHQGGSIAICENHWKVDPHGKRSLVNWDPANHTSHPPRSYYLTNRGHTGETCGSTFWIKFNQRLHLLYPDQEKYVAEIEKSIYNVILAAQTDEGRIHYHANLEGARGTAGIANTCCEGQGTRALGSLPEYIYTLASDGLYVNLYEPSAIDWKVKGQPVHLQLEGGFPFTPGIDIKVTTASPLDMKLRIRTPSWATGEMDILVNGRKSATGRPGTYVSLSRKWQNGDRVRFTLPMGLKATAYAGFDTIPYCNRYALEFGPILLALTGAKEAPHLIAAPADLTGELIADPAKPLHFSVAKHADYQFVPYWQLNSGQHFTVFPIVKTDSRSGPENPVRFPAGFTASFYNNTEFKGAPVYQGNAAQIDFNSGSPGEMGRIAAGVPGTHFSSRFEGEFTSPMDGAVVFFIIADDWHRFSVNDQLLSESEYLAGNRVIRSIQVEKGKKYSVKLEHKQTKGNYRIHLDGMFIGK</sequence>
<dbReference type="SUPFAM" id="SSF56988">
    <property type="entry name" value="Anthrax protective antigen"/>
    <property type="match status" value="1"/>
</dbReference>
<feature type="domain" description="PA14" evidence="1">
    <location>
        <begin position="664"/>
        <end position="796"/>
    </location>
</feature>
<dbReference type="Gene3D" id="3.90.182.10">
    <property type="entry name" value="Toxin - Anthrax Protective Antigen,domain 1"/>
    <property type="match status" value="1"/>
</dbReference>
<gene>
    <name evidence="2" type="ORF">AVDCRST_MAG56-4288</name>
</gene>
<dbReference type="Pfam" id="PF07944">
    <property type="entry name" value="Beta-AFase-like_GH127_cat"/>
    <property type="match status" value="1"/>
</dbReference>
<evidence type="ECO:0000313" key="2">
    <source>
        <dbReference type="EMBL" id="CAA9286934.1"/>
    </source>
</evidence>
<dbReference type="InterPro" id="IPR011658">
    <property type="entry name" value="PA14_dom"/>
</dbReference>
<dbReference type="Pfam" id="PF20736">
    <property type="entry name" value="Glyco_hydro127M"/>
    <property type="match status" value="1"/>
</dbReference>